<evidence type="ECO:0000259" key="7">
    <source>
        <dbReference type="PROSITE" id="PS50893"/>
    </source>
</evidence>
<dbReference type="GO" id="GO:0005524">
    <property type="term" value="F:ATP binding"/>
    <property type="evidence" value="ECO:0007669"/>
    <property type="project" value="UniProtKB-KW"/>
</dbReference>
<evidence type="ECO:0000256" key="6">
    <source>
        <dbReference type="ARBA" id="ARBA00022970"/>
    </source>
</evidence>
<dbReference type="Gene3D" id="3.40.50.300">
    <property type="entry name" value="P-loop containing nucleotide triphosphate hydrolases"/>
    <property type="match status" value="1"/>
</dbReference>
<sequence length="235" mass="24926">MSGALVVSGLHAGYGQSRVLQGVGFELAAGQIVAVLGRNGSGRSTLARALMGLVPARGSVRWRGQELLGRPPHAIARLGVAYVPESRDVFPRLSVAQNLALGLQPGAGRPQRWTPEWVFDSFPALAARRHVAAGVLSGGEQQMLSLCRALMGAPQLLIVDEPTEGLAPQVVAQVDALLRELRDQGLAVLLIEQKLDLSLAVADRLAVMGHGRLVFEGSANALTGSRDVVREWLEV</sequence>
<dbReference type="PROSITE" id="PS00211">
    <property type="entry name" value="ABC_TRANSPORTER_1"/>
    <property type="match status" value="1"/>
</dbReference>
<keyword evidence="5 8" id="KW-0067">ATP-binding</keyword>
<dbReference type="Pfam" id="PF00005">
    <property type="entry name" value="ABC_tran"/>
    <property type="match status" value="1"/>
</dbReference>
<keyword evidence="3" id="KW-0472">Membrane</keyword>
<dbReference type="InterPro" id="IPR003439">
    <property type="entry name" value="ABC_transporter-like_ATP-bd"/>
</dbReference>
<organism evidence="8 9">
    <name type="scientific">Hydrogenophaga defluvii</name>
    <dbReference type="NCBI Taxonomy" id="249410"/>
    <lineage>
        <taxon>Bacteria</taxon>
        <taxon>Pseudomonadati</taxon>
        <taxon>Pseudomonadota</taxon>
        <taxon>Betaproteobacteria</taxon>
        <taxon>Burkholderiales</taxon>
        <taxon>Comamonadaceae</taxon>
        <taxon>Hydrogenophaga</taxon>
    </lineage>
</organism>
<dbReference type="RefSeq" id="WP_382203787.1">
    <property type="nucleotide sequence ID" value="NZ_JBHTBZ010000080.1"/>
</dbReference>
<protein>
    <submittedName>
        <fullName evidence="8">ABC transporter ATP-binding protein</fullName>
    </submittedName>
</protein>
<dbReference type="PANTHER" id="PTHR43820:SF4">
    <property type="entry name" value="HIGH-AFFINITY BRANCHED-CHAIN AMINO ACID TRANSPORT ATP-BINDING PROTEIN LIVF"/>
    <property type="match status" value="1"/>
</dbReference>
<dbReference type="EMBL" id="JBHTBZ010000080">
    <property type="protein sequence ID" value="MFC7462735.1"/>
    <property type="molecule type" value="Genomic_DNA"/>
</dbReference>
<evidence type="ECO:0000256" key="4">
    <source>
        <dbReference type="ARBA" id="ARBA00022741"/>
    </source>
</evidence>
<gene>
    <name evidence="8" type="ORF">ACFQU0_20145</name>
</gene>
<dbReference type="SMART" id="SM00382">
    <property type="entry name" value="AAA"/>
    <property type="match status" value="1"/>
</dbReference>
<dbReference type="InterPro" id="IPR052156">
    <property type="entry name" value="BCAA_Transport_ATP-bd_LivF"/>
</dbReference>
<keyword evidence="4" id="KW-0547">Nucleotide-binding</keyword>
<reference evidence="9" key="1">
    <citation type="journal article" date="2019" name="Int. J. Syst. Evol. Microbiol.">
        <title>The Global Catalogue of Microorganisms (GCM) 10K type strain sequencing project: providing services to taxonomists for standard genome sequencing and annotation.</title>
        <authorList>
            <consortium name="The Broad Institute Genomics Platform"/>
            <consortium name="The Broad Institute Genome Sequencing Center for Infectious Disease"/>
            <person name="Wu L."/>
            <person name="Ma J."/>
        </authorList>
    </citation>
    <scope>NUCLEOTIDE SEQUENCE [LARGE SCALE GENOMIC DNA]</scope>
    <source>
        <strain evidence="9">CCUG 53903</strain>
    </source>
</reference>
<dbReference type="PROSITE" id="PS50893">
    <property type="entry name" value="ABC_TRANSPORTER_2"/>
    <property type="match status" value="1"/>
</dbReference>
<evidence type="ECO:0000313" key="8">
    <source>
        <dbReference type="EMBL" id="MFC7462735.1"/>
    </source>
</evidence>
<dbReference type="CDD" id="cd03224">
    <property type="entry name" value="ABC_TM1139_LivF_branched"/>
    <property type="match status" value="1"/>
</dbReference>
<evidence type="ECO:0000313" key="9">
    <source>
        <dbReference type="Proteomes" id="UP001596457"/>
    </source>
</evidence>
<evidence type="ECO:0000256" key="3">
    <source>
        <dbReference type="ARBA" id="ARBA00022475"/>
    </source>
</evidence>
<keyword evidence="6" id="KW-0029">Amino-acid transport</keyword>
<name>A0ABW2SHI6_9BURK</name>
<proteinExistence type="inferred from homology"/>
<dbReference type="InterPro" id="IPR027417">
    <property type="entry name" value="P-loop_NTPase"/>
</dbReference>
<keyword evidence="9" id="KW-1185">Reference proteome</keyword>
<keyword evidence="2" id="KW-0813">Transport</keyword>
<comment type="caution">
    <text evidence="8">The sequence shown here is derived from an EMBL/GenBank/DDBJ whole genome shotgun (WGS) entry which is preliminary data.</text>
</comment>
<dbReference type="InterPro" id="IPR003593">
    <property type="entry name" value="AAA+_ATPase"/>
</dbReference>
<dbReference type="InterPro" id="IPR017871">
    <property type="entry name" value="ABC_transporter-like_CS"/>
</dbReference>
<comment type="similarity">
    <text evidence="1">Belongs to the ABC transporter superfamily.</text>
</comment>
<keyword evidence="3" id="KW-1003">Cell membrane</keyword>
<evidence type="ECO:0000256" key="2">
    <source>
        <dbReference type="ARBA" id="ARBA00022448"/>
    </source>
</evidence>
<feature type="domain" description="ABC transporter" evidence="7">
    <location>
        <begin position="5"/>
        <end position="235"/>
    </location>
</feature>
<dbReference type="SUPFAM" id="SSF52540">
    <property type="entry name" value="P-loop containing nucleoside triphosphate hydrolases"/>
    <property type="match status" value="1"/>
</dbReference>
<dbReference type="PANTHER" id="PTHR43820">
    <property type="entry name" value="HIGH-AFFINITY BRANCHED-CHAIN AMINO ACID TRANSPORT ATP-BINDING PROTEIN LIVF"/>
    <property type="match status" value="1"/>
</dbReference>
<accession>A0ABW2SHI6</accession>
<dbReference type="Proteomes" id="UP001596457">
    <property type="component" value="Unassembled WGS sequence"/>
</dbReference>
<evidence type="ECO:0000256" key="1">
    <source>
        <dbReference type="ARBA" id="ARBA00005417"/>
    </source>
</evidence>
<evidence type="ECO:0000256" key="5">
    <source>
        <dbReference type="ARBA" id="ARBA00022840"/>
    </source>
</evidence>